<dbReference type="KEGG" id="aup:AsAng_0009680"/>
<dbReference type="EMBL" id="AP026867">
    <property type="protein sequence ID" value="BDS10260.1"/>
    <property type="molecule type" value="Genomic_DNA"/>
</dbReference>
<accession>A0A915YBX9</accession>
<sequence length="228" mass="25908">MARYFYENVVILVGFTALLCLSACTNPSQPPAKQSENRLSMQNNKSCIQLGHQHYKVMHDSVYQQDSSQQWQYIQSLSEVSTCVKRGKRHSEVAYFSKGIDYSVSPTEVWVLQAIDSLFWGDFLIVQAQNPSKWVDFQDSVVLVLGANPLVKNPSQMDLFFPVKEVLAPAHTYDFLINSYIAVNTANISKQDTFVGVLKYLHQPYTTPASTFLYNGFYLTKVNPMHSK</sequence>
<protein>
    <recommendedName>
        <fullName evidence="4">Lipoprotein</fullName>
    </recommendedName>
</protein>
<evidence type="ECO:0000313" key="3">
    <source>
        <dbReference type="Proteomes" id="UP001060919"/>
    </source>
</evidence>
<organism evidence="2 3">
    <name type="scientific">Aureispira anguillae</name>
    <dbReference type="NCBI Taxonomy" id="2864201"/>
    <lineage>
        <taxon>Bacteria</taxon>
        <taxon>Pseudomonadati</taxon>
        <taxon>Bacteroidota</taxon>
        <taxon>Saprospiria</taxon>
        <taxon>Saprospirales</taxon>
        <taxon>Saprospiraceae</taxon>
        <taxon>Aureispira</taxon>
    </lineage>
</organism>
<feature type="signal peptide" evidence="1">
    <location>
        <begin position="1"/>
        <end position="22"/>
    </location>
</feature>
<evidence type="ECO:0000256" key="1">
    <source>
        <dbReference type="SAM" id="SignalP"/>
    </source>
</evidence>
<dbReference type="Proteomes" id="UP001060919">
    <property type="component" value="Chromosome"/>
</dbReference>
<dbReference type="AlphaFoldDB" id="A0A915YBX9"/>
<evidence type="ECO:0000313" key="2">
    <source>
        <dbReference type="EMBL" id="BDS10260.1"/>
    </source>
</evidence>
<evidence type="ECO:0008006" key="4">
    <source>
        <dbReference type="Google" id="ProtNLM"/>
    </source>
</evidence>
<reference evidence="2" key="1">
    <citation type="submission" date="2022-09" db="EMBL/GenBank/DDBJ databases">
        <title>Aureispira anguillicida sp. nov., isolated from Leptocephalus of Japanese eel Anguilla japonica.</title>
        <authorList>
            <person name="Yuasa K."/>
            <person name="Mekata T."/>
            <person name="Ikunari K."/>
        </authorList>
    </citation>
    <scope>NUCLEOTIDE SEQUENCE</scope>
    <source>
        <strain evidence="2">EL160426</strain>
    </source>
</reference>
<name>A0A915YBX9_9BACT</name>
<proteinExistence type="predicted"/>
<keyword evidence="1" id="KW-0732">Signal</keyword>
<keyword evidence="3" id="KW-1185">Reference proteome</keyword>
<gene>
    <name evidence="2" type="ORF">AsAng_0009680</name>
</gene>
<dbReference type="RefSeq" id="WP_264791587.1">
    <property type="nucleotide sequence ID" value="NZ_AP026867.1"/>
</dbReference>
<feature type="chain" id="PRO_5037686961" description="Lipoprotein" evidence="1">
    <location>
        <begin position="23"/>
        <end position="228"/>
    </location>
</feature>